<dbReference type="PANTHER" id="PTHR43364">
    <property type="entry name" value="NADH-SPECIFIC METHYLGLYOXAL REDUCTASE-RELATED"/>
    <property type="match status" value="1"/>
</dbReference>
<dbReference type="Proteomes" id="UP001218218">
    <property type="component" value="Unassembled WGS sequence"/>
</dbReference>
<dbReference type="GO" id="GO:0016491">
    <property type="term" value="F:oxidoreductase activity"/>
    <property type="evidence" value="ECO:0007669"/>
    <property type="project" value="UniProtKB-KW"/>
</dbReference>
<dbReference type="Gene3D" id="3.20.20.100">
    <property type="entry name" value="NADP-dependent oxidoreductase domain"/>
    <property type="match status" value="1"/>
</dbReference>
<dbReference type="SUPFAM" id="SSF51430">
    <property type="entry name" value="NAD(P)-linked oxidoreductase"/>
    <property type="match status" value="1"/>
</dbReference>
<protein>
    <submittedName>
        <fullName evidence="3">Aldo/keto reductase</fullName>
    </submittedName>
</protein>
<proteinExistence type="predicted"/>
<dbReference type="PANTHER" id="PTHR43364:SF4">
    <property type="entry name" value="NAD(P)-LINKED OXIDOREDUCTASE SUPERFAMILY PROTEIN"/>
    <property type="match status" value="1"/>
</dbReference>
<organism evidence="3 4">
    <name type="scientific">Mycena albidolilacea</name>
    <dbReference type="NCBI Taxonomy" id="1033008"/>
    <lineage>
        <taxon>Eukaryota</taxon>
        <taxon>Fungi</taxon>
        <taxon>Dikarya</taxon>
        <taxon>Basidiomycota</taxon>
        <taxon>Agaricomycotina</taxon>
        <taxon>Agaricomycetes</taxon>
        <taxon>Agaricomycetidae</taxon>
        <taxon>Agaricales</taxon>
        <taxon>Marasmiineae</taxon>
        <taxon>Mycenaceae</taxon>
        <taxon>Mycena</taxon>
    </lineage>
</organism>
<evidence type="ECO:0000313" key="4">
    <source>
        <dbReference type="Proteomes" id="UP001218218"/>
    </source>
</evidence>
<name>A0AAD7ABU5_9AGAR</name>
<dbReference type="InterPro" id="IPR036812">
    <property type="entry name" value="NAD(P)_OxRdtase_dom_sf"/>
</dbReference>
<dbReference type="Pfam" id="PF00248">
    <property type="entry name" value="Aldo_ket_red"/>
    <property type="match status" value="1"/>
</dbReference>
<dbReference type="AlphaFoldDB" id="A0AAD7ABU5"/>
<evidence type="ECO:0000256" key="1">
    <source>
        <dbReference type="ARBA" id="ARBA00023002"/>
    </source>
</evidence>
<dbReference type="InterPro" id="IPR050523">
    <property type="entry name" value="AKR_Detox_Biosynth"/>
</dbReference>
<keyword evidence="1" id="KW-0560">Oxidoreductase</keyword>
<dbReference type="InterPro" id="IPR023210">
    <property type="entry name" value="NADP_OxRdtase_dom"/>
</dbReference>
<dbReference type="CDD" id="cd19079">
    <property type="entry name" value="AKR_EcYajO-like"/>
    <property type="match status" value="1"/>
</dbReference>
<evidence type="ECO:0000313" key="3">
    <source>
        <dbReference type="EMBL" id="KAJ7354476.1"/>
    </source>
</evidence>
<evidence type="ECO:0000259" key="2">
    <source>
        <dbReference type="Pfam" id="PF00248"/>
    </source>
</evidence>
<gene>
    <name evidence="3" type="ORF">DFH08DRAFT_922858</name>
</gene>
<reference evidence="3" key="1">
    <citation type="submission" date="2023-03" db="EMBL/GenBank/DDBJ databases">
        <title>Massive genome expansion in bonnet fungi (Mycena s.s.) driven by repeated elements and novel gene families across ecological guilds.</title>
        <authorList>
            <consortium name="Lawrence Berkeley National Laboratory"/>
            <person name="Harder C.B."/>
            <person name="Miyauchi S."/>
            <person name="Viragh M."/>
            <person name="Kuo A."/>
            <person name="Thoen E."/>
            <person name="Andreopoulos B."/>
            <person name="Lu D."/>
            <person name="Skrede I."/>
            <person name="Drula E."/>
            <person name="Henrissat B."/>
            <person name="Morin E."/>
            <person name="Kohler A."/>
            <person name="Barry K."/>
            <person name="LaButti K."/>
            <person name="Morin E."/>
            <person name="Salamov A."/>
            <person name="Lipzen A."/>
            <person name="Mereny Z."/>
            <person name="Hegedus B."/>
            <person name="Baldrian P."/>
            <person name="Stursova M."/>
            <person name="Weitz H."/>
            <person name="Taylor A."/>
            <person name="Grigoriev I.V."/>
            <person name="Nagy L.G."/>
            <person name="Martin F."/>
            <person name="Kauserud H."/>
        </authorList>
    </citation>
    <scope>NUCLEOTIDE SEQUENCE</scope>
    <source>
        <strain evidence="3">CBHHK002</strain>
    </source>
</reference>
<comment type="caution">
    <text evidence="3">The sequence shown here is derived from an EMBL/GenBank/DDBJ whole genome shotgun (WGS) entry which is preliminary data.</text>
</comment>
<accession>A0AAD7ABU5</accession>
<feature type="domain" description="NADP-dependent oxidoreductase" evidence="2">
    <location>
        <begin position="27"/>
        <end position="335"/>
    </location>
</feature>
<keyword evidence="4" id="KW-1185">Reference proteome</keyword>
<sequence>MSASTLDPSRRIKYGNLGNSGLKVSQIILGRMSYGSKEWGPWVLEEEAIRHIKFAYAPSSLTQSQIYSNGMSEVVLGNAIKKLQLPHAEIVVMTKVHGAVGKTPGVNSLELYLAGPDNVGYVNQHGLSRKHLFHSVQASLKRLQLDHIDVLQCHRFDYDTPVSETMQALHDVVKAGFVLLSRWVRYIGMSSCYAWQRFRLTCVTDYAITHNLTPFISMQNHYNLIHREEEHEMMPSLKHFDVRSIPWSPLARASDDFPSDVYFTLGAGNKEVVARVEKIAKKHNKTMAQVSLAWLLTKDEVTAPIVGTTSLEKLEDLLGAFDVKLSSEDIKYMEEPYKPMEILLYRGSQSCRFSVDSEAILKSILNRF</sequence>
<dbReference type="EMBL" id="JARIHO010000010">
    <property type="protein sequence ID" value="KAJ7354476.1"/>
    <property type="molecule type" value="Genomic_DNA"/>
</dbReference>